<name>A0ACB8QAZ4_9AGAM</name>
<evidence type="ECO:0000313" key="1">
    <source>
        <dbReference type="EMBL" id="KAI0028999.1"/>
    </source>
</evidence>
<comment type="caution">
    <text evidence="1">The sequence shown here is derived from an EMBL/GenBank/DDBJ whole genome shotgun (WGS) entry which is preliminary data.</text>
</comment>
<dbReference type="Proteomes" id="UP000814128">
    <property type="component" value="Unassembled WGS sequence"/>
</dbReference>
<evidence type="ECO:0000313" key="2">
    <source>
        <dbReference type="Proteomes" id="UP000814128"/>
    </source>
</evidence>
<keyword evidence="2" id="KW-1185">Reference proteome</keyword>
<sequence length="395" mass="42811">MKTCYEYLPLELSYLVLLLGCGLAAILTIRPAKGNPVAHLHTILNPPGHTIEALLAARASANARLSRFLGLTNTFTDPSPTLHTAFRRTARVLLARFTARLPSFPSTSRTLLADLVECLPLELPFADFVQLATFILVSTTLLGAHVPPADWRAVLAVTHGINDLWTLSKRGCGPDAAARAQLAAVHAHLRRWLPEEHHAAPLDLVIPTYETTWRVVAVLIARGGGDGDTYAAPLRALFTAPTDRALCDAAAGVVREVLRLHPPVKRIARVGLTCRWLHSRTLPVFLRRLFSVTHIADVRAAHTSAVWGASAADFDPGRFDHGRLTPAQRHAFASFGAGPLACVAANDAPRIAGLIAGAVLERITEGDVMVRRGEKIGDRRGWDGWSVKKGTCVRF</sequence>
<dbReference type="EMBL" id="MU273706">
    <property type="protein sequence ID" value="KAI0028999.1"/>
    <property type="molecule type" value="Genomic_DNA"/>
</dbReference>
<reference evidence="1" key="2">
    <citation type="journal article" date="2022" name="New Phytol.">
        <title>Evolutionary transition to the ectomycorrhizal habit in the genomes of a hyperdiverse lineage of mushroom-forming fungi.</title>
        <authorList>
            <person name="Looney B."/>
            <person name="Miyauchi S."/>
            <person name="Morin E."/>
            <person name="Drula E."/>
            <person name="Courty P.E."/>
            <person name="Kohler A."/>
            <person name="Kuo A."/>
            <person name="LaButti K."/>
            <person name="Pangilinan J."/>
            <person name="Lipzen A."/>
            <person name="Riley R."/>
            <person name="Andreopoulos W."/>
            <person name="He G."/>
            <person name="Johnson J."/>
            <person name="Nolan M."/>
            <person name="Tritt A."/>
            <person name="Barry K.W."/>
            <person name="Grigoriev I.V."/>
            <person name="Nagy L.G."/>
            <person name="Hibbett D."/>
            <person name="Henrissat B."/>
            <person name="Matheny P.B."/>
            <person name="Labbe J."/>
            <person name="Martin F.M."/>
        </authorList>
    </citation>
    <scope>NUCLEOTIDE SEQUENCE</scope>
    <source>
        <strain evidence="1">EC-137</strain>
    </source>
</reference>
<proteinExistence type="predicted"/>
<accession>A0ACB8QAZ4</accession>
<protein>
    <submittedName>
        <fullName evidence="1">Uncharacterized protein</fullName>
    </submittedName>
</protein>
<organism evidence="1 2">
    <name type="scientific">Vararia minispora EC-137</name>
    <dbReference type="NCBI Taxonomy" id="1314806"/>
    <lineage>
        <taxon>Eukaryota</taxon>
        <taxon>Fungi</taxon>
        <taxon>Dikarya</taxon>
        <taxon>Basidiomycota</taxon>
        <taxon>Agaricomycotina</taxon>
        <taxon>Agaricomycetes</taxon>
        <taxon>Russulales</taxon>
        <taxon>Lachnocladiaceae</taxon>
        <taxon>Vararia</taxon>
    </lineage>
</organism>
<gene>
    <name evidence="1" type="ORF">K488DRAFT_73325</name>
</gene>
<reference evidence="1" key="1">
    <citation type="submission" date="2021-02" db="EMBL/GenBank/DDBJ databases">
        <authorList>
            <consortium name="DOE Joint Genome Institute"/>
            <person name="Ahrendt S."/>
            <person name="Looney B.P."/>
            <person name="Miyauchi S."/>
            <person name="Morin E."/>
            <person name="Drula E."/>
            <person name="Courty P.E."/>
            <person name="Chicoki N."/>
            <person name="Fauchery L."/>
            <person name="Kohler A."/>
            <person name="Kuo A."/>
            <person name="Labutti K."/>
            <person name="Pangilinan J."/>
            <person name="Lipzen A."/>
            <person name="Riley R."/>
            <person name="Andreopoulos W."/>
            <person name="He G."/>
            <person name="Johnson J."/>
            <person name="Barry K.W."/>
            <person name="Grigoriev I.V."/>
            <person name="Nagy L."/>
            <person name="Hibbett D."/>
            <person name="Henrissat B."/>
            <person name="Matheny P.B."/>
            <person name="Labbe J."/>
            <person name="Martin F."/>
        </authorList>
    </citation>
    <scope>NUCLEOTIDE SEQUENCE</scope>
    <source>
        <strain evidence="1">EC-137</strain>
    </source>
</reference>